<name>A0ABP5EF55_9MICO</name>
<organism evidence="1 2">
    <name type="scientific">Microbacterium pumilum</name>
    <dbReference type="NCBI Taxonomy" id="344165"/>
    <lineage>
        <taxon>Bacteria</taxon>
        <taxon>Bacillati</taxon>
        <taxon>Actinomycetota</taxon>
        <taxon>Actinomycetes</taxon>
        <taxon>Micrococcales</taxon>
        <taxon>Microbacteriaceae</taxon>
        <taxon>Microbacterium</taxon>
    </lineage>
</organism>
<sequence>MGHPIEGGDAYENAILRPERGLEVAPRLTAGYAALVELLADGEERSRAECYAAIEESGERGLATATAASLIEKAIYYGQLVGRFGYEARVGASGRARNFRVYLAYRLTPEGLRTANQRESGGDP</sequence>
<gene>
    <name evidence="1" type="ORF">GCM10009777_37860</name>
</gene>
<dbReference type="Proteomes" id="UP001500326">
    <property type="component" value="Unassembled WGS sequence"/>
</dbReference>
<reference evidence="2" key="1">
    <citation type="journal article" date="2019" name="Int. J. Syst. Evol. Microbiol.">
        <title>The Global Catalogue of Microorganisms (GCM) 10K type strain sequencing project: providing services to taxonomists for standard genome sequencing and annotation.</title>
        <authorList>
            <consortium name="The Broad Institute Genomics Platform"/>
            <consortium name="The Broad Institute Genome Sequencing Center for Infectious Disease"/>
            <person name="Wu L."/>
            <person name="Ma J."/>
        </authorList>
    </citation>
    <scope>NUCLEOTIDE SEQUENCE [LARGE SCALE GENOMIC DNA]</scope>
    <source>
        <strain evidence="2">JCM 14902</strain>
    </source>
</reference>
<keyword evidence="2" id="KW-1185">Reference proteome</keyword>
<accession>A0ABP5EF55</accession>
<evidence type="ECO:0000313" key="2">
    <source>
        <dbReference type="Proteomes" id="UP001500326"/>
    </source>
</evidence>
<dbReference type="EMBL" id="BAAAOH010000001">
    <property type="protein sequence ID" value="GAA1997244.1"/>
    <property type="molecule type" value="Genomic_DNA"/>
</dbReference>
<protein>
    <submittedName>
        <fullName evidence="1">Uncharacterized protein</fullName>
    </submittedName>
</protein>
<evidence type="ECO:0000313" key="1">
    <source>
        <dbReference type="EMBL" id="GAA1997244.1"/>
    </source>
</evidence>
<proteinExistence type="predicted"/>
<comment type="caution">
    <text evidence="1">The sequence shown here is derived from an EMBL/GenBank/DDBJ whole genome shotgun (WGS) entry which is preliminary data.</text>
</comment>